<feature type="transmembrane region" description="Helical" evidence="2">
    <location>
        <begin position="248"/>
        <end position="268"/>
    </location>
</feature>
<name>A0ABN2VUG6_9ACTN</name>
<feature type="transmembrane region" description="Helical" evidence="2">
    <location>
        <begin position="102"/>
        <end position="123"/>
    </location>
</feature>
<organism evidence="4 5">
    <name type="scientific">Aeromicrobium halocynthiae</name>
    <dbReference type="NCBI Taxonomy" id="560557"/>
    <lineage>
        <taxon>Bacteria</taxon>
        <taxon>Bacillati</taxon>
        <taxon>Actinomycetota</taxon>
        <taxon>Actinomycetes</taxon>
        <taxon>Propionibacteriales</taxon>
        <taxon>Nocardioidaceae</taxon>
        <taxon>Aeromicrobium</taxon>
    </lineage>
</organism>
<keyword evidence="5" id="KW-1185">Reference proteome</keyword>
<dbReference type="InterPro" id="IPR052756">
    <property type="entry name" value="Alkyne_AA_exporter"/>
</dbReference>
<dbReference type="RefSeq" id="WP_344325039.1">
    <property type="nucleotide sequence ID" value="NZ_BAAAPY010000002.1"/>
</dbReference>
<gene>
    <name evidence="4" type="ORF">GCM10009821_09190</name>
</gene>
<evidence type="ECO:0000259" key="3">
    <source>
        <dbReference type="Pfam" id="PF00892"/>
    </source>
</evidence>
<dbReference type="PANTHER" id="PTHR12715:SF4">
    <property type="entry name" value="EAMA DOMAIN-CONTAINING PROTEIN"/>
    <property type="match status" value="1"/>
</dbReference>
<feature type="transmembrane region" description="Helical" evidence="2">
    <location>
        <begin position="12"/>
        <end position="36"/>
    </location>
</feature>
<evidence type="ECO:0000256" key="2">
    <source>
        <dbReference type="SAM" id="Phobius"/>
    </source>
</evidence>
<feature type="transmembrane region" description="Helical" evidence="2">
    <location>
        <begin position="219"/>
        <end position="241"/>
    </location>
</feature>
<feature type="transmembrane region" description="Helical" evidence="2">
    <location>
        <begin position="72"/>
        <end position="90"/>
    </location>
</feature>
<dbReference type="EMBL" id="BAAAPY010000002">
    <property type="protein sequence ID" value="GAA2073113.1"/>
    <property type="molecule type" value="Genomic_DNA"/>
</dbReference>
<dbReference type="SUPFAM" id="SSF103481">
    <property type="entry name" value="Multidrug resistance efflux transporter EmrE"/>
    <property type="match status" value="2"/>
</dbReference>
<feature type="domain" description="EamA" evidence="3">
    <location>
        <begin position="158"/>
        <end position="290"/>
    </location>
</feature>
<dbReference type="Gene3D" id="1.10.3730.20">
    <property type="match status" value="1"/>
</dbReference>
<evidence type="ECO:0000313" key="4">
    <source>
        <dbReference type="EMBL" id="GAA2073113.1"/>
    </source>
</evidence>
<feature type="transmembrane region" description="Helical" evidence="2">
    <location>
        <begin position="187"/>
        <end position="207"/>
    </location>
</feature>
<comment type="caution">
    <text evidence="4">The sequence shown here is derived from an EMBL/GenBank/DDBJ whole genome shotgun (WGS) entry which is preliminary data.</text>
</comment>
<feature type="transmembrane region" description="Helical" evidence="2">
    <location>
        <begin position="154"/>
        <end position="175"/>
    </location>
</feature>
<comment type="similarity">
    <text evidence="1">Belongs to the EamA transporter family.</text>
</comment>
<dbReference type="PANTHER" id="PTHR12715">
    <property type="entry name" value="TRANSPORTER, DRUG/METABOLITE EXPORTER FAMILY"/>
    <property type="match status" value="1"/>
</dbReference>
<dbReference type="Pfam" id="PF00892">
    <property type="entry name" value="EamA"/>
    <property type="match status" value="2"/>
</dbReference>
<accession>A0ABN2VUG6</accession>
<feature type="transmembrane region" description="Helical" evidence="2">
    <location>
        <begin position="42"/>
        <end position="60"/>
    </location>
</feature>
<keyword evidence="2" id="KW-1133">Transmembrane helix</keyword>
<feature type="transmembrane region" description="Helical" evidence="2">
    <location>
        <begin position="274"/>
        <end position="292"/>
    </location>
</feature>
<evidence type="ECO:0000313" key="5">
    <source>
        <dbReference type="Proteomes" id="UP001501480"/>
    </source>
</evidence>
<sequence length="302" mass="30998">MSTPATTRPTRDLTVLALTTVVVVWASAFVGIRALAGAFDPAALTLGRLLVGAAALTLIARPWRHRLPRGRTLALTVAYGVVWFGVYNVALNAAEVSLDAGTTALIVNIGPLLIALGAGLFLGEGFPRPLVLGLAVAFSGVAVIALSTRESAEVGADGVLLAVGAALAYAAGALLQKPTLRTVRPAFSTWLGCSIGALACLPFGPRLVEQVADASVGEVAWLVYLGVLPTAVGFVAWSYAIERLSAGTVASTTYLVPATAIVISWILLAEVPAPLAFVGGALCLAGVAITRWRPRTRTPAPA</sequence>
<dbReference type="InterPro" id="IPR037185">
    <property type="entry name" value="EmrE-like"/>
</dbReference>
<keyword evidence="2" id="KW-0812">Transmembrane</keyword>
<keyword evidence="2" id="KW-0472">Membrane</keyword>
<protein>
    <submittedName>
        <fullName evidence="4">DMT family transporter</fullName>
    </submittedName>
</protein>
<dbReference type="InterPro" id="IPR000620">
    <property type="entry name" value="EamA_dom"/>
</dbReference>
<reference evidence="4 5" key="1">
    <citation type="journal article" date="2019" name="Int. J. Syst. Evol. Microbiol.">
        <title>The Global Catalogue of Microorganisms (GCM) 10K type strain sequencing project: providing services to taxonomists for standard genome sequencing and annotation.</title>
        <authorList>
            <consortium name="The Broad Institute Genomics Platform"/>
            <consortium name="The Broad Institute Genome Sequencing Center for Infectious Disease"/>
            <person name="Wu L."/>
            <person name="Ma J."/>
        </authorList>
    </citation>
    <scope>NUCLEOTIDE SEQUENCE [LARGE SCALE GENOMIC DNA]</scope>
    <source>
        <strain evidence="4 5">JCM 15749</strain>
    </source>
</reference>
<evidence type="ECO:0000256" key="1">
    <source>
        <dbReference type="ARBA" id="ARBA00007362"/>
    </source>
</evidence>
<dbReference type="Proteomes" id="UP001501480">
    <property type="component" value="Unassembled WGS sequence"/>
</dbReference>
<feature type="transmembrane region" description="Helical" evidence="2">
    <location>
        <begin position="130"/>
        <end position="148"/>
    </location>
</feature>
<feature type="domain" description="EamA" evidence="3">
    <location>
        <begin position="15"/>
        <end position="145"/>
    </location>
</feature>
<proteinExistence type="inferred from homology"/>